<dbReference type="STRING" id="460265.Mnod_2270"/>
<name>B8IA22_METNO</name>
<reference evidence="1 2" key="1">
    <citation type="submission" date="2009-01" db="EMBL/GenBank/DDBJ databases">
        <title>Complete sequence of chromosome of Methylobacterium nodulans ORS 2060.</title>
        <authorList>
            <consortium name="US DOE Joint Genome Institute"/>
            <person name="Lucas S."/>
            <person name="Copeland A."/>
            <person name="Lapidus A."/>
            <person name="Glavina del Rio T."/>
            <person name="Dalin E."/>
            <person name="Tice H."/>
            <person name="Bruce D."/>
            <person name="Goodwin L."/>
            <person name="Pitluck S."/>
            <person name="Sims D."/>
            <person name="Brettin T."/>
            <person name="Detter J.C."/>
            <person name="Han C."/>
            <person name="Larimer F."/>
            <person name="Land M."/>
            <person name="Hauser L."/>
            <person name="Kyrpides N."/>
            <person name="Ivanova N."/>
            <person name="Marx C.J."/>
            <person name="Richardson P."/>
        </authorList>
    </citation>
    <scope>NUCLEOTIDE SEQUENCE [LARGE SCALE GENOMIC DNA]</scope>
    <source>
        <strain evidence="2">LMG 21967 / CNCM I-2342 / ORS 2060</strain>
    </source>
</reference>
<dbReference type="HOGENOM" id="CLU_1702213_0_0_5"/>
<dbReference type="KEGG" id="mno:Mnod_2270"/>
<sequence>MTQILSLEKVAMRIASFVGVRGLGLGLAAWVGMSATLAAEAGLSGYQGAWVLEGRDCAEVYSSGGKGTSFKKPLDIFAPAFIVSGNRLRTPMASCRIKSVRPTGDRQILALDCANTVAANEVTVLMAIAPNGVLRRYYNDQDPTGTTYQRCSGK</sequence>
<protein>
    <submittedName>
        <fullName evidence="1">Uncharacterized protein</fullName>
    </submittedName>
</protein>
<keyword evidence="2" id="KW-1185">Reference proteome</keyword>
<organism evidence="1 2">
    <name type="scientific">Methylobacterium nodulans (strain LMG 21967 / CNCM I-2342 / ORS 2060)</name>
    <dbReference type="NCBI Taxonomy" id="460265"/>
    <lineage>
        <taxon>Bacteria</taxon>
        <taxon>Pseudomonadati</taxon>
        <taxon>Pseudomonadota</taxon>
        <taxon>Alphaproteobacteria</taxon>
        <taxon>Hyphomicrobiales</taxon>
        <taxon>Methylobacteriaceae</taxon>
        <taxon>Methylobacterium</taxon>
    </lineage>
</organism>
<dbReference type="AlphaFoldDB" id="B8IA22"/>
<proteinExistence type="predicted"/>
<evidence type="ECO:0000313" key="2">
    <source>
        <dbReference type="Proteomes" id="UP000008207"/>
    </source>
</evidence>
<dbReference type="EMBL" id="CP001349">
    <property type="protein sequence ID" value="ACL57250.1"/>
    <property type="molecule type" value="Genomic_DNA"/>
</dbReference>
<dbReference type="Proteomes" id="UP000008207">
    <property type="component" value="Chromosome"/>
</dbReference>
<gene>
    <name evidence="1" type="ordered locus">Mnod_2270</name>
</gene>
<evidence type="ECO:0000313" key="1">
    <source>
        <dbReference type="EMBL" id="ACL57250.1"/>
    </source>
</evidence>
<dbReference type="RefSeq" id="WP_015928930.1">
    <property type="nucleotide sequence ID" value="NC_011894.1"/>
</dbReference>
<accession>B8IA22</accession>
<dbReference type="eggNOG" id="ENOG5033AY5">
    <property type="taxonomic scope" value="Bacteria"/>
</dbReference>